<dbReference type="EMBL" id="VRUR01000001">
    <property type="protein sequence ID" value="TXN38316.1"/>
    <property type="molecule type" value="Genomic_DNA"/>
</dbReference>
<dbReference type="Pfam" id="PF06094">
    <property type="entry name" value="GGACT"/>
    <property type="match status" value="1"/>
</dbReference>
<sequence length="119" mass="13872">MKPKTELLFSYGTLQMEKVQLETYGRKLTGTKDALSGYSLGEIEIKNQEVLLKSNLKFHPIAIKTNNIDNRVKGHVYEITQEELMETDKYEVGNYKRVLEKFQSGKKAWVYVAKEFVYE</sequence>
<dbReference type="Gene3D" id="3.10.490.10">
    <property type="entry name" value="Gamma-glutamyl cyclotransferase-like"/>
    <property type="match status" value="1"/>
</dbReference>
<keyword evidence="3" id="KW-1185">Reference proteome</keyword>
<name>A0A5C8VA76_9FLAO</name>
<evidence type="ECO:0000313" key="2">
    <source>
        <dbReference type="EMBL" id="TXN38316.1"/>
    </source>
</evidence>
<gene>
    <name evidence="2" type="ORF">FVB32_08475</name>
</gene>
<dbReference type="InterPro" id="IPR013024">
    <property type="entry name" value="GGCT-like"/>
</dbReference>
<feature type="domain" description="Gamma-glutamylcyclotransferase AIG2-like" evidence="1">
    <location>
        <begin position="8"/>
        <end position="115"/>
    </location>
</feature>
<dbReference type="CDD" id="cd06661">
    <property type="entry name" value="GGCT_like"/>
    <property type="match status" value="1"/>
</dbReference>
<evidence type="ECO:0000313" key="3">
    <source>
        <dbReference type="Proteomes" id="UP000321456"/>
    </source>
</evidence>
<keyword evidence="2" id="KW-0808">Transferase</keyword>
<reference evidence="2 3" key="1">
    <citation type="submission" date="2019-08" db="EMBL/GenBank/DDBJ databases">
        <title>Professor.</title>
        <authorList>
            <person name="Park J.S."/>
        </authorList>
    </citation>
    <scope>NUCLEOTIDE SEQUENCE [LARGE SCALE GENOMIC DNA]</scope>
    <source>
        <strain evidence="2 3">176CP5-101</strain>
    </source>
</reference>
<dbReference type="RefSeq" id="WP_147743212.1">
    <property type="nucleotide sequence ID" value="NZ_VRUR01000001.1"/>
</dbReference>
<evidence type="ECO:0000259" key="1">
    <source>
        <dbReference type="Pfam" id="PF06094"/>
    </source>
</evidence>
<dbReference type="GO" id="GO:0016740">
    <property type="term" value="F:transferase activity"/>
    <property type="evidence" value="ECO:0007669"/>
    <property type="project" value="UniProtKB-KW"/>
</dbReference>
<dbReference type="InterPro" id="IPR036568">
    <property type="entry name" value="GGCT-like_sf"/>
</dbReference>
<proteinExistence type="predicted"/>
<dbReference type="Proteomes" id="UP000321456">
    <property type="component" value="Unassembled WGS sequence"/>
</dbReference>
<accession>A0A5C8VA76</accession>
<organism evidence="2 3">
    <name type="scientific">Flagellimonas hymeniacidonis</name>
    <dbReference type="NCBI Taxonomy" id="2603628"/>
    <lineage>
        <taxon>Bacteria</taxon>
        <taxon>Pseudomonadati</taxon>
        <taxon>Bacteroidota</taxon>
        <taxon>Flavobacteriia</taxon>
        <taxon>Flavobacteriales</taxon>
        <taxon>Flavobacteriaceae</taxon>
        <taxon>Flagellimonas</taxon>
    </lineage>
</organism>
<dbReference type="AlphaFoldDB" id="A0A5C8VA76"/>
<protein>
    <submittedName>
        <fullName evidence="2">Gamma-glutamylcyclotransferase</fullName>
    </submittedName>
</protein>
<dbReference type="SUPFAM" id="SSF110857">
    <property type="entry name" value="Gamma-glutamyl cyclotransferase-like"/>
    <property type="match status" value="1"/>
</dbReference>
<dbReference type="InterPro" id="IPR009288">
    <property type="entry name" value="AIG2-like_dom"/>
</dbReference>
<comment type="caution">
    <text evidence="2">The sequence shown here is derived from an EMBL/GenBank/DDBJ whole genome shotgun (WGS) entry which is preliminary data.</text>
</comment>